<accession>A0ABQ6PJA6</accession>
<evidence type="ECO:0000313" key="3">
    <source>
        <dbReference type="Proteomes" id="UP001338309"/>
    </source>
</evidence>
<name>A0ABQ6PJA6_9BACT</name>
<comment type="caution">
    <text evidence="2">The sequence shown here is derived from an EMBL/GenBank/DDBJ whole genome shotgun (WGS) entry which is preliminary data.</text>
</comment>
<keyword evidence="3" id="KW-1185">Reference proteome</keyword>
<evidence type="ECO:0000256" key="1">
    <source>
        <dbReference type="SAM" id="MobiDB-lite"/>
    </source>
</evidence>
<dbReference type="EMBL" id="BTPD01000002">
    <property type="protein sequence ID" value="GMQ27971.1"/>
    <property type="molecule type" value="Genomic_DNA"/>
</dbReference>
<organism evidence="2 3">
    <name type="scientific">Algoriphagus confluentis</name>
    <dbReference type="NCBI Taxonomy" id="1697556"/>
    <lineage>
        <taxon>Bacteria</taxon>
        <taxon>Pseudomonadati</taxon>
        <taxon>Bacteroidota</taxon>
        <taxon>Cytophagia</taxon>
        <taxon>Cytophagales</taxon>
        <taxon>Cyclobacteriaceae</taxon>
        <taxon>Algoriphagus</taxon>
    </lineage>
</organism>
<feature type="region of interest" description="Disordered" evidence="1">
    <location>
        <begin position="259"/>
        <end position="293"/>
    </location>
</feature>
<proteinExistence type="predicted"/>
<evidence type="ECO:0008006" key="4">
    <source>
        <dbReference type="Google" id="ProtNLM"/>
    </source>
</evidence>
<gene>
    <name evidence="2" type="ORF">Aconfl_06140</name>
</gene>
<feature type="compositionally biased region" description="Basic and acidic residues" evidence="1">
    <location>
        <begin position="268"/>
        <end position="280"/>
    </location>
</feature>
<dbReference type="Proteomes" id="UP001338309">
    <property type="component" value="Unassembled WGS sequence"/>
</dbReference>
<protein>
    <recommendedName>
        <fullName evidence="4">SprT-like family protein</fullName>
    </recommendedName>
</protein>
<reference evidence="2 3" key="1">
    <citation type="submission" date="2023-08" db="EMBL/GenBank/DDBJ databases">
        <title>Draft genome sequence of Algoriphagus confluentis.</title>
        <authorList>
            <person name="Takatani N."/>
            <person name="Hosokawa M."/>
            <person name="Sawabe T."/>
        </authorList>
    </citation>
    <scope>NUCLEOTIDE SEQUENCE [LARGE SCALE GENOMIC DNA]</scope>
    <source>
        <strain evidence="2 3">NBRC 111222</strain>
    </source>
</reference>
<dbReference type="PROSITE" id="PS51257">
    <property type="entry name" value="PROKAR_LIPOPROTEIN"/>
    <property type="match status" value="1"/>
</dbReference>
<evidence type="ECO:0000313" key="2">
    <source>
        <dbReference type="EMBL" id="GMQ27971.1"/>
    </source>
</evidence>
<sequence length="530" mass="60314">MPPLKYKNLGRSGFLPLLLVLITINSLLTSCVQEPEAPRLEPNSGDQLARVKSWFEENKTNLRLPERGSNFRTESQELILPFFEKEPDWDQFHHYYFPDGREVFEVSLENATKYFPTSMLDSFPDRDPAELVIQNILFVKHPTQERFDPLIARYYPDNQESLEDFKSISYGGIPYDWSGKVDIWTYNERHFIGFIFDNGELTHHSTYQLQTSMGEARIMGDCRTIIREISNNYTDRDGIVVVRPPTVVVEVVCTGSGGYTPSGNNRNDGSDYHDYERPPCCDDPVPAPPRDLPSYDPPTIPSPNTIVNRLTNPCASRTFKQLSKGSSYLTDLYGLGSLDIFPGMLDLFEQSGKFDYQIQNGFVSNGANAITQRINGINVITLNNDYLAKATSLSITRTIIHETVHAFLLENTYNMDLRYNHTTFDLLLRYFEKYDQNWNETHHAAMSHFILGMAVSLYNWDKKFGPTGGTLGFDYYYKMAFGGLLNPDNPTQLIDEAKQFIPSGSSWAEIQKILNNEATGTNQANGTKCN</sequence>